<gene>
    <name evidence="1" type="ORF">GLW08_16460</name>
</gene>
<evidence type="ECO:0000313" key="2">
    <source>
        <dbReference type="Proteomes" id="UP000466692"/>
    </source>
</evidence>
<protein>
    <submittedName>
        <fullName evidence="1">DUF3888 domain-containing protein</fullName>
    </submittedName>
</protein>
<sequence>MRKFSFIIIVVMFLTVANSPVNAKPINEADTGLYYTLYYALMSSLREPVDKAIVEIYKDDKNAPRDLRWDATGAEILKIKQVYGIGGLYEITLKIMPFYRAHITYGIDEVVINTNGELISYKHLKTYPR</sequence>
<organism evidence="1 2">
    <name type="scientific">Pontibacillus yanchengensis</name>
    <dbReference type="NCBI Taxonomy" id="462910"/>
    <lineage>
        <taxon>Bacteria</taxon>
        <taxon>Bacillati</taxon>
        <taxon>Bacillota</taxon>
        <taxon>Bacilli</taxon>
        <taxon>Bacillales</taxon>
        <taxon>Bacillaceae</taxon>
        <taxon>Pontibacillus</taxon>
    </lineage>
</organism>
<dbReference type="EMBL" id="WMEU01000006">
    <property type="protein sequence ID" value="MYL54928.1"/>
    <property type="molecule type" value="Genomic_DNA"/>
</dbReference>
<dbReference type="Proteomes" id="UP000466692">
    <property type="component" value="Unassembled WGS sequence"/>
</dbReference>
<name>A0ACC7VHJ7_9BACI</name>
<comment type="caution">
    <text evidence="1">The sequence shown here is derived from an EMBL/GenBank/DDBJ whole genome shotgun (WGS) entry which is preliminary data.</text>
</comment>
<evidence type="ECO:0000313" key="1">
    <source>
        <dbReference type="EMBL" id="MYL54928.1"/>
    </source>
</evidence>
<keyword evidence="2" id="KW-1185">Reference proteome</keyword>
<accession>A0ACC7VHJ7</accession>
<proteinExistence type="predicted"/>
<reference evidence="1" key="1">
    <citation type="submission" date="2019-11" db="EMBL/GenBank/DDBJ databases">
        <title>Genome sequences of 17 halophilic strains isolated from different environments.</title>
        <authorList>
            <person name="Furrow R.E."/>
        </authorList>
    </citation>
    <scope>NUCLEOTIDE SEQUENCE</scope>
    <source>
        <strain evidence="1">22510_22_Filter</strain>
    </source>
</reference>